<dbReference type="GO" id="GO:0031419">
    <property type="term" value="F:cobalamin binding"/>
    <property type="evidence" value="ECO:0007669"/>
    <property type="project" value="UniProtKB-KW"/>
</dbReference>
<dbReference type="Gene3D" id="3.40.50.280">
    <property type="entry name" value="Cobalamin-binding domain"/>
    <property type="match status" value="1"/>
</dbReference>
<dbReference type="Gene3D" id="3.20.20.330">
    <property type="entry name" value="Homocysteine-binding-like domain"/>
    <property type="match status" value="1"/>
</dbReference>
<dbReference type="InterPro" id="IPR017215">
    <property type="entry name" value="MetH_bac"/>
</dbReference>
<dbReference type="Proteomes" id="UP000261023">
    <property type="component" value="Unassembled WGS sequence"/>
</dbReference>
<dbReference type="EC" id="2.1.1.13" evidence="7"/>
<evidence type="ECO:0000313" key="25">
    <source>
        <dbReference type="EMBL" id="RGD67249.1"/>
    </source>
</evidence>
<dbReference type="PROSITE" id="PS51332">
    <property type="entry name" value="B12_BINDING"/>
    <property type="match status" value="1"/>
</dbReference>
<evidence type="ECO:0000256" key="14">
    <source>
        <dbReference type="ARBA" id="ARBA00022723"/>
    </source>
</evidence>
<dbReference type="GO" id="GO:0046872">
    <property type="term" value="F:metal ion binding"/>
    <property type="evidence" value="ECO:0007669"/>
    <property type="project" value="UniProtKB-KW"/>
</dbReference>
<keyword evidence="12 20" id="KW-0808">Transferase</keyword>
<dbReference type="PROSITE" id="PS50970">
    <property type="entry name" value="HCY"/>
    <property type="match status" value="1"/>
</dbReference>
<organism evidence="25 26">
    <name type="scientific">Hungatella hathewayi</name>
    <dbReference type="NCBI Taxonomy" id="154046"/>
    <lineage>
        <taxon>Bacteria</taxon>
        <taxon>Bacillati</taxon>
        <taxon>Bacillota</taxon>
        <taxon>Clostridia</taxon>
        <taxon>Lachnospirales</taxon>
        <taxon>Lachnospiraceae</taxon>
        <taxon>Hungatella</taxon>
    </lineage>
</organism>
<dbReference type="Pfam" id="PF02574">
    <property type="entry name" value="S-methyl_trans"/>
    <property type="match status" value="1"/>
</dbReference>
<dbReference type="SMART" id="SM01018">
    <property type="entry name" value="B12-binding_2"/>
    <property type="match status" value="1"/>
</dbReference>
<comment type="cofactor">
    <cofactor evidence="2 20">
        <name>Zn(2+)</name>
        <dbReference type="ChEBI" id="CHEBI:29105"/>
    </cofactor>
</comment>
<evidence type="ECO:0000256" key="12">
    <source>
        <dbReference type="ARBA" id="ARBA00022679"/>
    </source>
</evidence>
<evidence type="ECO:0000256" key="18">
    <source>
        <dbReference type="ARBA" id="ARBA00025552"/>
    </source>
</evidence>
<dbReference type="Pfam" id="PF00809">
    <property type="entry name" value="Pterin_bind"/>
    <property type="match status" value="1"/>
</dbReference>
<feature type="binding site" evidence="20">
    <location>
        <position position="208"/>
    </location>
    <ligand>
        <name>Zn(2+)</name>
        <dbReference type="ChEBI" id="CHEBI:29105"/>
    </ligand>
</feature>
<dbReference type="NCBIfam" id="NF005719">
    <property type="entry name" value="PRK07535.1"/>
    <property type="match status" value="1"/>
</dbReference>
<keyword evidence="17" id="KW-0170">Cobalt</keyword>
<dbReference type="GO" id="GO:0005829">
    <property type="term" value="C:cytosol"/>
    <property type="evidence" value="ECO:0007669"/>
    <property type="project" value="TreeGrafter"/>
</dbReference>
<keyword evidence="14 20" id="KW-0479">Metal-binding</keyword>
<dbReference type="CDD" id="cd02070">
    <property type="entry name" value="corrinoid_protein_B12-BD"/>
    <property type="match status" value="1"/>
</dbReference>
<evidence type="ECO:0000256" key="15">
    <source>
        <dbReference type="ARBA" id="ARBA00022833"/>
    </source>
</evidence>
<dbReference type="RefSeq" id="WP_029466543.1">
    <property type="nucleotide sequence ID" value="NZ_QTJW01000027.1"/>
</dbReference>
<feature type="binding site" evidence="20">
    <location>
        <position position="273"/>
    </location>
    <ligand>
        <name>Zn(2+)</name>
        <dbReference type="ChEBI" id="CHEBI:29105"/>
    </ligand>
</feature>
<dbReference type="AlphaFoldDB" id="A0A3E3DE44"/>
<dbReference type="GO" id="GO:0008705">
    <property type="term" value="F:methionine synthase activity"/>
    <property type="evidence" value="ECO:0007669"/>
    <property type="project" value="UniProtKB-EC"/>
</dbReference>
<protein>
    <recommendedName>
        <fullName evidence="8">Methionine synthase</fullName>
        <ecNumber evidence="7">2.1.1.13</ecNumber>
    </recommendedName>
    <alternativeName>
        <fullName evidence="19">5-methyltetrahydrofolate--homocysteine methyltransferase</fullName>
    </alternativeName>
</protein>
<keyword evidence="9 20" id="KW-0489">Methyltransferase</keyword>
<dbReference type="InterPro" id="IPR000489">
    <property type="entry name" value="Pterin-binding_dom"/>
</dbReference>
<gene>
    <name evidence="25" type="ORF">DWX31_28250</name>
</gene>
<dbReference type="GO" id="GO:0032259">
    <property type="term" value="P:methylation"/>
    <property type="evidence" value="ECO:0007669"/>
    <property type="project" value="UniProtKB-KW"/>
</dbReference>
<sequence>MTELMEEIRKRIVFFDGGTGSLLQANGLKPGELPETWNILHPEIVTKLHYDYLEAGADIIKTNTFGANGLKFNDSSEYGLDGIVTAAMENAKNAVGKAGKNGFIALDIGPTGKLLKPLGDLGFEEAYGLFSDVVKIGAREGADLVLIETMSDSYEVKAAVLAAKENCDLPVFATMIFDSKGKLLTGGTVESTVALLEGLGVDALGINCGLGPVQMKGILADIMKAASVPVIVNPNAGLPRSEGGKTVYDIDADEFARTMREIVEMGACVVGGCCGTTPEHIKKTIELCKDHPARMPEKKDYTVISSYAQAVVIDQNPVLIGERINPTGKSKFKQALRDHNLEYILREGVTQQDNGAHVLDVNVGLPEIDEAAMMEEVVRELQSIIDLPLQIDTSNIQAMERALRAYNGKPLLNSVNGKQEVMEEVFPLVKRYGGVVVALALDEDGIPETADGRLRVAEKIYAKAAEYGIEKKDIIIDALCMTVSSDSKGAITTLETVRRVRDELGGKTILGVSNISFGLPQREIVNAAFFTMALQNGLNAAIINPNSEAMMRSYYSFRVLADLDPQCSEYISVYSGQVATLGQTVRQGGGSGKSDGSGTAMSASLAESIERGLKESAHQAVTELLKTLEPLVIINEEMIPALDRVGKGFEKGTVFLPQLLMSAEAAKAAFEVIKEQLAKSGKEEEKKGKIILATVKGDIHDIGKNIVKVLLENYGYDVIDLGKDVPPELVVETAVEQEVKLVGLSALMTTTVPSMEETIRQLQKAAPETKVMVGGAVLTEDYAKTIGADRYCRDAMASVNYAESLFSVE</sequence>
<feature type="domain" description="B12-binding N-terminal" evidence="24">
    <location>
        <begin position="592"/>
        <end position="685"/>
    </location>
</feature>
<dbReference type="SUPFAM" id="SSF51717">
    <property type="entry name" value="Dihydropteroate synthetase-like"/>
    <property type="match status" value="1"/>
</dbReference>
<evidence type="ECO:0000259" key="23">
    <source>
        <dbReference type="PROSITE" id="PS51332"/>
    </source>
</evidence>
<evidence type="ECO:0000256" key="2">
    <source>
        <dbReference type="ARBA" id="ARBA00001947"/>
    </source>
</evidence>
<evidence type="ECO:0000256" key="19">
    <source>
        <dbReference type="ARBA" id="ARBA00031040"/>
    </source>
</evidence>
<evidence type="ECO:0000256" key="17">
    <source>
        <dbReference type="ARBA" id="ARBA00023285"/>
    </source>
</evidence>
<evidence type="ECO:0000256" key="10">
    <source>
        <dbReference type="ARBA" id="ARBA00022605"/>
    </source>
</evidence>
<evidence type="ECO:0000256" key="9">
    <source>
        <dbReference type="ARBA" id="ARBA00022603"/>
    </source>
</evidence>
<comment type="function">
    <text evidence="18">Catalyzes the transfer of a methyl group from methyl-cobalamin to homocysteine, yielding enzyme-bound cob(I)alamin and methionine. Subsequently, remethylates the cofactor using methyltetrahydrofolate.</text>
</comment>
<dbReference type="Pfam" id="PF02607">
    <property type="entry name" value="B12-binding_2"/>
    <property type="match status" value="1"/>
</dbReference>
<evidence type="ECO:0000256" key="13">
    <source>
        <dbReference type="ARBA" id="ARBA00022691"/>
    </source>
</evidence>
<dbReference type="Gene3D" id="1.10.1240.10">
    <property type="entry name" value="Methionine synthase domain"/>
    <property type="match status" value="1"/>
</dbReference>
<evidence type="ECO:0000256" key="5">
    <source>
        <dbReference type="ARBA" id="ARBA00010398"/>
    </source>
</evidence>
<name>A0A3E3DE44_9FIRM</name>
<evidence type="ECO:0000256" key="7">
    <source>
        <dbReference type="ARBA" id="ARBA00012032"/>
    </source>
</evidence>
<keyword evidence="10" id="KW-0028">Amino-acid biosynthesis</keyword>
<dbReference type="InterPro" id="IPR050554">
    <property type="entry name" value="Met_Synthase/Corrinoid"/>
</dbReference>
<dbReference type="SUPFAM" id="SSF82282">
    <property type="entry name" value="Homocysteine S-methyltransferase"/>
    <property type="match status" value="1"/>
</dbReference>
<evidence type="ECO:0000256" key="11">
    <source>
        <dbReference type="ARBA" id="ARBA00022628"/>
    </source>
</evidence>
<dbReference type="SUPFAM" id="SSF52242">
    <property type="entry name" value="Cobalamin (vitamin B12)-binding domain"/>
    <property type="match status" value="1"/>
</dbReference>
<dbReference type="InterPro" id="IPR003726">
    <property type="entry name" value="HCY_dom"/>
</dbReference>
<evidence type="ECO:0000256" key="8">
    <source>
        <dbReference type="ARBA" id="ARBA00013998"/>
    </source>
</evidence>
<evidence type="ECO:0000256" key="1">
    <source>
        <dbReference type="ARBA" id="ARBA00001700"/>
    </source>
</evidence>
<dbReference type="InterPro" id="IPR036724">
    <property type="entry name" value="Cobalamin-bd_sf"/>
</dbReference>
<accession>A0A3E3DE44</accession>
<reference evidence="25 26" key="1">
    <citation type="submission" date="2018-08" db="EMBL/GenBank/DDBJ databases">
        <title>A genome reference for cultivated species of the human gut microbiota.</title>
        <authorList>
            <person name="Zou Y."/>
            <person name="Xue W."/>
            <person name="Luo G."/>
        </authorList>
    </citation>
    <scope>NUCLEOTIDE SEQUENCE [LARGE SCALE GENOMIC DNA]</scope>
    <source>
        <strain evidence="25 26">AF19-13AC</strain>
    </source>
</reference>
<evidence type="ECO:0000256" key="6">
    <source>
        <dbReference type="ARBA" id="ARBA00010854"/>
    </source>
</evidence>
<feature type="domain" description="Pterin-binding" evidence="22">
    <location>
        <begin position="317"/>
        <end position="572"/>
    </location>
</feature>
<evidence type="ECO:0000259" key="21">
    <source>
        <dbReference type="PROSITE" id="PS50970"/>
    </source>
</evidence>
<evidence type="ECO:0000313" key="26">
    <source>
        <dbReference type="Proteomes" id="UP000261023"/>
    </source>
</evidence>
<dbReference type="InterPro" id="IPR006158">
    <property type="entry name" value="Cobalamin-bd"/>
</dbReference>
<dbReference type="PIRSF" id="PIRSF037472">
    <property type="entry name" value="DHPS_mtfrase"/>
    <property type="match status" value="1"/>
</dbReference>
<keyword evidence="16" id="KW-0486">Methionine biosynthesis</keyword>
<dbReference type="GO" id="GO:0046653">
    <property type="term" value="P:tetrahydrofolate metabolic process"/>
    <property type="evidence" value="ECO:0007669"/>
    <property type="project" value="TreeGrafter"/>
</dbReference>
<comment type="caution">
    <text evidence="25">The sequence shown here is derived from an EMBL/GenBank/DDBJ whole genome shotgun (WGS) entry which is preliminary data.</text>
</comment>
<comment type="similarity">
    <text evidence="5">Belongs to the vitamin-B12 dependent methionine synthase family.</text>
</comment>
<feature type="domain" description="B12-binding" evidence="23">
    <location>
        <begin position="687"/>
        <end position="809"/>
    </location>
</feature>
<evidence type="ECO:0000256" key="3">
    <source>
        <dbReference type="ARBA" id="ARBA00001956"/>
    </source>
</evidence>
<evidence type="ECO:0000256" key="4">
    <source>
        <dbReference type="ARBA" id="ARBA00005178"/>
    </source>
</evidence>
<dbReference type="InterPro" id="IPR003759">
    <property type="entry name" value="Cbl-bd_cap"/>
</dbReference>
<comment type="similarity">
    <text evidence="6">Belongs to the methylamine corrinoid protein family.</text>
</comment>
<dbReference type="Gene3D" id="3.20.20.20">
    <property type="entry name" value="Dihydropteroate synthase-like"/>
    <property type="match status" value="1"/>
</dbReference>
<dbReference type="PANTHER" id="PTHR45833:SF1">
    <property type="entry name" value="METHIONINE SYNTHASE"/>
    <property type="match status" value="1"/>
</dbReference>
<comment type="pathway">
    <text evidence="4">Amino-acid biosynthesis; L-methionine biosynthesis via de novo pathway; L-methionine from L-homocysteine (MetH route): step 1/1.</text>
</comment>
<dbReference type="FunFam" id="3.40.50.280:FF:000003">
    <property type="entry name" value="Dimethylamine methyltransferase corrinoid protein"/>
    <property type="match status" value="1"/>
</dbReference>
<evidence type="ECO:0000259" key="22">
    <source>
        <dbReference type="PROSITE" id="PS50972"/>
    </source>
</evidence>
<dbReference type="OrthoDB" id="9803687at2"/>
<feature type="domain" description="Hcy-binding" evidence="21">
    <location>
        <begin position="1"/>
        <end position="288"/>
    </location>
</feature>
<evidence type="ECO:0000256" key="20">
    <source>
        <dbReference type="PROSITE-ProRule" id="PRU00333"/>
    </source>
</evidence>
<evidence type="ECO:0000256" key="16">
    <source>
        <dbReference type="ARBA" id="ARBA00023167"/>
    </source>
</evidence>
<keyword evidence="11" id="KW-0846">Cobalamin</keyword>
<keyword evidence="15 20" id="KW-0862">Zinc</keyword>
<feature type="binding site" evidence="20">
    <location>
        <position position="274"/>
    </location>
    <ligand>
        <name>Zn(2+)</name>
        <dbReference type="ChEBI" id="CHEBI:29105"/>
    </ligand>
</feature>
<proteinExistence type="inferred from homology"/>
<dbReference type="EMBL" id="QTJW01000027">
    <property type="protein sequence ID" value="RGD67249.1"/>
    <property type="molecule type" value="Genomic_DNA"/>
</dbReference>
<dbReference type="InterPro" id="IPR011005">
    <property type="entry name" value="Dihydropteroate_synth-like_sf"/>
</dbReference>
<dbReference type="UniPathway" id="UPA00051">
    <property type="reaction ID" value="UER00081"/>
</dbReference>
<evidence type="ECO:0000259" key="24">
    <source>
        <dbReference type="PROSITE" id="PS51337"/>
    </source>
</evidence>
<dbReference type="PANTHER" id="PTHR45833">
    <property type="entry name" value="METHIONINE SYNTHASE"/>
    <property type="match status" value="1"/>
</dbReference>
<dbReference type="PROSITE" id="PS51337">
    <property type="entry name" value="B12_BINDING_NTER"/>
    <property type="match status" value="1"/>
</dbReference>
<dbReference type="InterPro" id="IPR036589">
    <property type="entry name" value="HCY_dom_sf"/>
</dbReference>
<dbReference type="Pfam" id="PF02310">
    <property type="entry name" value="B12-binding"/>
    <property type="match status" value="1"/>
</dbReference>
<dbReference type="SUPFAM" id="SSF47644">
    <property type="entry name" value="Methionine synthase domain"/>
    <property type="match status" value="1"/>
</dbReference>
<dbReference type="GO" id="GO:0050667">
    <property type="term" value="P:homocysteine metabolic process"/>
    <property type="evidence" value="ECO:0007669"/>
    <property type="project" value="TreeGrafter"/>
</dbReference>
<dbReference type="PROSITE" id="PS50972">
    <property type="entry name" value="PTERIN_BINDING"/>
    <property type="match status" value="1"/>
</dbReference>
<comment type="cofactor">
    <cofactor evidence="3">
        <name>methylcob(III)alamin</name>
        <dbReference type="ChEBI" id="CHEBI:28115"/>
    </cofactor>
</comment>
<comment type="catalytic activity">
    <reaction evidence="1">
        <text>(6S)-5-methyl-5,6,7,8-tetrahydrofolate + L-homocysteine = (6S)-5,6,7,8-tetrahydrofolate + L-methionine</text>
        <dbReference type="Rhea" id="RHEA:11172"/>
        <dbReference type="ChEBI" id="CHEBI:18608"/>
        <dbReference type="ChEBI" id="CHEBI:57453"/>
        <dbReference type="ChEBI" id="CHEBI:57844"/>
        <dbReference type="ChEBI" id="CHEBI:58199"/>
        <dbReference type="EC" id="2.1.1.13"/>
    </reaction>
</comment>
<dbReference type="InterPro" id="IPR036594">
    <property type="entry name" value="Meth_synthase_dom"/>
</dbReference>
<keyword evidence="13" id="KW-0949">S-adenosyl-L-methionine</keyword>